<gene>
    <name evidence="1" type="ORF">SAMN05216403_11034</name>
</gene>
<name>A0A1H5V1K0_NITMU</name>
<accession>A0A1H5V1K0</accession>
<reference evidence="1 2" key="1">
    <citation type="submission" date="2016-10" db="EMBL/GenBank/DDBJ databases">
        <authorList>
            <person name="de Groot N.N."/>
        </authorList>
    </citation>
    <scope>NUCLEOTIDE SEQUENCE [LARGE SCALE GENOMIC DNA]</scope>
    <source>
        <strain evidence="1 2">Nl13</strain>
    </source>
</reference>
<organism evidence="1 2">
    <name type="scientific">Nitrosospira multiformis (strain ATCC 25196 / NCIMB 11849 / C 71)</name>
    <dbReference type="NCBI Taxonomy" id="323848"/>
    <lineage>
        <taxon>Bacteria</taxon>
        <taxon>Pseudomonadati</taxon>
        <taxon>Pseudomonadota</taxon>
        <taxon>Betaproteobacteria</taxon>
        <taxon>Nitrosomonadales</taxon>
        <taxon>Nitrosomonadaceae</taxon>
        <taxon>Nitrosospira</taxon>
    </lineage>
</organism>
<protein>
    <submittedName>
        <fullName evidence="1">Uncharacterized protein</fullName>
    </submittedName>
</protein>
<dbReference type="Proteomes" id="UP000236751">
    <property type="component" value="Unassembled WGS sequence"/>
</dbReference>
<evidence type="ECO:0000313" key="2">
    <source>
        <dbReference type="Proteomes" id="UP000236751"/>
    </source>
</evidence>
<sequence>MLPDKASSVSYCFIPEIDIKPVEMKLRQTVLTFLHVYMPYILSGLPYCCKYTRLWVTENLLK</sequence>
<evidence type="ECO:0000313" key="1">
    <source>
        <dbReference type="EMBL" id="SEF81255.1"/>
    </source>
</evidence>
<dbReference type="EMBL" id="FNVK01000010">
    <property type="protein sequence ID" value="SEF81255.1"/>
    <property type="molecule type" value="Genomic_DNA"/>
</dbReference>
<dbReference type="AlphaFoldDB" id="A0A1H5V1K0"/>
<proteinExistence type="predicted"/>